<keyword evidence="9" id="KW-1185">Reference proteome</keyword>
<sequence length="155" mass="15994">MTGPPEGPAGIVTRLVAALIDAAVTGLITVGGYFAVVAALFAASPLSFRWPAAPPALAGGLAAAVAIGYLTVGWATIGRSYGAALLGLRVLGRGRRLGWARAAVRAVFCVVLPIGLLWVIVSPHRRSLQDVVLRTTVVYDWQTDGGAFVSTKDAV</sequence>
<name>A0A9Y2ICZ4_9PSEU</name>
<evidence type="ECO:0000256" key="4">
    <source>
        <dbReference type="ARBA" id="ARBA00022989"/>
    </source>
</evidence>
<keyword evidence="4 6" id="KW-1133">Transmembrane helix</keyword>
<dbReference type="EMBL" id="CP127294">
    <property type="protein sequence ID" value="WIX77462.1"/>
    <property type="molecule type" value="Genomic_DNA"/>
</dbReference>
<organism evidence="8 9">
    <name type="scientific">Amycolatopsis carbonis</name>
    <dbReference type="NCBI Taxonomy" id="715471"/>
    <lineage>
        <taxon>Bacteria</taxon>
        <taxon>Bacillati</taxon>
        <taxon>Actinomycetota</taxon>
        <taxon>Actinomycetes</taxon>
        <taxon>Pseudonocardiales</taxon>
        <taxon>Pseudonocardiaceae</taxon>
        <taxon>Amycolatopsis</taxon>
    </lineage>
</organism>
<feature type="transmembrane region" description="Helical" evidence="6">
    <location>
        <begin position="97"/>
        <end position="121"/>
    </location>
</feature>
<dbReference type="AlphaFoldDB" id="A0A9Y2ICZ4"/>
<proteinExistence type="predicted"/>
<keyword evidence="3 6" id="KW-0812">Transmembrane</keyword>
<keyword evidence="5 6" id="KW-0472">Membrane</keyword>
<dbReference type="RefSeq" id="WP_285968203.1">
    <property type="nucleotide sequence ID" value="NZ_CP127294.1"/>
</dbReference>
<feature type="transmembrane region" description="Helical" evidence="6">
    <location>
        <begin position="55"/>
        <end position="77"/>
    </location>
</feature>
<dbReference type="InterPro" id="IPR010432">
    <property type="entry name" value="RDD"/>
</dbReference>
<evidence type="ECO:0000259" key="7">
    <source>
        <dbReference type="Pfam" id="PF06271"/>
    </source>
</evidence>
<evidence type="ECO:0000256" key="5">
    <source>
        <dbReference type="ARBA" id="ARBA00023136"/>
    </source>
</evidence>
<protein>
    <submittedName>
        <fullName evidence="8">RDD family protein</fullName>
    </submittedName>
</protein>
<evidence type="ECO:0000256" key="2">
    <source>
        <dbReference type="ARBA" id="ARBA00022475"/>
    </source>
</evidence>
<evidence type="ECO:0000313" key="9">
    <source>
        <dbReference type="Proteomes" id="UP001236014"/>
    </source>
</evidence>
<keyword evidence="2" id="KW-1003">Cell membrane</keyword>
<dbReference type="KEGG" id="acab:QRX50_39645"/>
<evidence type="ECO:0000256" key="3">
    <source>
        <dbReference type="ARBA" id="ARBA00022692"/>
    </source>
</evidence>
<dbReference type="Proteomes" id="UP001236014">
    <property type="component" value="Chromosome"/>
</dbReference>
<dbReference type="GO" id="GO:0005886">
    <property type="term" value="C:plasma membrane"/>
    <property type="evidence" value="ECO:0007669"/>
    <property type="project" value="UniProtKB-SubCell"/>
</dbReference>
<feature type="transmembrane region" description="Helical" evidence="6">
    <location>
        <begin position="15"/>
        <end position="43"/>
    </location>
</feature>
<evidence type="ECO:0000313" key="8">
    <source>
        <dbReference type="EMBL" id="WIX77462.1"/>
    </source>
</evidence>
<dbReference type="PANTHER" id="PTHR36115">
    <property type="entry name" value="PROLINE-RICH ANTIGEN HOMOLOG-RELATED"/>
    <property type="match status" value="1"/>
</dbReference>
<evidence type="ECO:0000256" key="6">
    <source>
        <dbReference type="SAM" id="Phobius"/>
    </source>
</evidence>
<reference evidence="8 9" key="1">
    <citation type="submission" date="2023-06" db="EMBL/GenBank/DDBJ databases">
        <authorList>
            <person name="Oyuntsetseg B."/>
            <person name="Kim S.B."/>
        </authorList>
    </citation>
    <scope>NUCLEOTIDE SEQUENCE [LARGE SCALE GENOMIC DNA]</scope>
    <source>
        <strain evidence="8 9">2-15</strain>
    </source>
</reference>
<gene>
    <name evidence="8" type="ORF">QRX50_39645</name>
</gene>
<comment type="subcellular location">
    <subcellularLocation>
        <location evidence="1">Cell membrane</location>
        <topology evidence="1">Multi-pass membrane protein</topology>
    </subcellularLocation>
</comment>
<dbReference type="InterPro" id="IPR051791">
    <property type="entry name" value="Pra-immunoreactive"/>
</dbReference>
<feature type="domain" description="RDD" evidence="7">
    <location>
        <begin position="9"/>
        <end position="132"/>
    </location>
</feature>
<evidence type="ECO:0000256" key="1">
    <source>
        <dbReference type="ARBA" id="ARBA00004651"/>
    </source>
</evidence>
<dbReference type="Pfam" id="PF06271">
    <property type="entry name" value="RDD"/>
    <property type="match status" value="1"/>
</dbReference>
<accession>A0A9Y2ICZ4</accession>